<name>A0A2C9JSC9_BIOGL</name>
<dbReference type="VEuPathDB" id="VectorBase:BGLB007272"/>
<evidence type="ECO:0000313" key="3">
    <source>
        <dbReference type="Proteomes" id="UP000076420"/>
    </source>
</evidence>
<dbReference type="AlphaFoldDB" id="A0A2C9JSC9"/>
<organism evidence="2 3">
    <name type="scientific">Biomphalaria glabrata</name>
    <name type="common">Bloodfluke planorb</name>
    <name type="synonym">Freshwater snail</name>
    <dbReference type="NCBI Taxonomy" id="6526"/>
    <lineage>
        <taxon>Eukaryota</taxon>
        <taxon>Metazoa</taxon>
        <taxon>Spiralia</taxon>
        <taxon>Lophotrochozoa</taxon>
        <taxon>Mollusca</taxon>
        <taxon>Gastropoda</taxon>
        <taxon>Heterobranchia</taxon>
        <taxon>Euthyneura</taxon>
        <taxon>Panpulmonata</taxon>
        <taxon>Hygrophila</taxon>
        <taxon>Lymnaeoidea</taxon>
        <taxon>Planorbidae</taxon>
        <taxon>Biomphalaria</taxon>
    </lineage>
</organism>
<dbReference type="Gene3D" id="3.10.100.10">
    <property type="entry name" value="Mannose-Binding Protein A, subunit A"/>
    <property type="match status" value="1"/>
</dbReference>
<dbReference type="CDD" id="cd00037">
    <property type="entry name" value="CLECT"/>
    <property type="match status" value="1"/>
</dbReference>
<dbReference type="InterPro" id="IPR050111">
    <property type="entry name" value="C-type_lectin/snaclec_domain"/>
</dbReference>
<feature type="domain" description="C-type lectin" evidence="1">
    <location>
        <begin position="152"/>
        <end position="271"/>
    </location>
</feature>
<dbReference type="KEGG" id="bgt:106066112"/>
<dbReference type="SUPFAM" id="SSF56436">
    <property type="entry name" value="C-type lectin-like"/>
    <property type="match status" value="1"/>
</dbReference>
<dbReference type="SMART" id="SM00034">
    <property type="entry name" value="CLECT"/>
    <property type="match status" value="1"/>
</dbReference>
<dbReference type="InterPro" id="IPR016187">
    <property type="entry name" value="CTDL_fold"/>
</dbReference>
<dbReference type="Pfam" id="PF00059">
    <property type="entry name" value="Lectin_C"/>
    <property type="match status" value="1"/>
</dbReference>
<dbReference type="InterPro" id="IPR016186">
    <property type="entry name" value="C-type_lectin-like/link_sf"/>
</dbReference>
<dbReference type="Proteomes" id="UP000076420">
    <property type="component" value="Unassembled WGS sequence"/>
</dbReference>
<evidence type="ECO:0000259" key="1">
    <source>
        <dbReference type="PROSITE" id="PS50041"/>
    </source>
</evidence>
<protein>
    <recommendedName>
        <fullName evidence="1">C-type lectin domain-containing protein</fullName>
    </recommendedName>
</protein>
<dbReference type="VEuPathDB" id="VectorBase:BGLAX_028422"/>
<dbReference type="InterPro" id="IPR001304">
    <property type="entry name" value="C-type_lectin-like"/>
</dbReference>
<reference evidence="2" key="1">
    <citation type="submission" date="2020-05" db="UniProtKB">
        <authorList>
            <consortium name="EnsemblMetazoa"/>
        </authorList>
    </citation>
    <scope>IDENTIFICATION</scope>
    <source>
        <strain evidence="2">BB02</strain>
    </source>
</reference>
<sequence>MKLRLHHLKLDVSEQSLRIYNNVTHFGEMLERAKDFSKTQFLNLTDRVHNLSEEYIGLLNKHMIYTEDALLNAIRRNQILYDNKFENLHMQCSESSKALQELSKELKETQKLNDVRYKDLLTNCSQNHSLILQTTTPDDIIRSGKFYASKKFNDRIYLLSLSEELFTTIEDAQQVCMSYGGYLAEIDTDEEFQFIVTELLIPQSTFFDMAFIGASDKGHENTWINLHSKTEIAVKKWRDHQPDNSQGNEHCMGFWQWKESNNWYFNDYPCENLPPRNERFICEIPK</sequence>
<evidence type="ECO:0000313" key="2">
    <source>
        <dbReference type="EnsemblMetazoa" id="BGLB007272-PB"/>
    </source>
</evidence>
<accession>A0A2C9JSC9</accession>
<dbReference type="PANTHER" id="PTHR22803">
    <property type="entry name" value="MANNOSE, PHOSPHOLIPASE, LECTIN RECEPTOR RELATED"/>
    <property type="match status" value="1"/>
</dbReference>
<dbReference type="EnsemblMetazoa" id="BGLB007272-RB">
    <property type="protein sequence ID" value="BGLB007272-PB"/>
    <property type="gene ID" value="BGLB007272"/>
</dbReference>
<dbReference type="PROSITE" id="PS50041">
    <property type="entry name" value="C_TYPE_LECTIN_2"/>
    <property type="match status" value="1"/>
</dbReference>
<gene>
    <name evidence="2" type="primary">106066112</name>
</gene>
<proteinExistence type="predicted"/>